<keyword evidence="4" id="KW-1185">Reference proteome</keyword>
<name>A0ABT1ZN08_9BURK</name>
<dbReference type="NCBIfam" id="TIGR03573">
    <property type="entry name" value="WbuX"/>
    <property type="match status" value="1"/>
</dbReference>
<evidence type="ECO:0000313" key="4">
    <source>
        <dbReference type="Proteomes" id="UP001204151"/>
    </source>
</evidence>
<accession>A0ABT1ZN08</accession>
<dbReference type="Gene3D" id="3.40.50.620">
    <property type="entry name" value="HUPs"/>
    <property type="match status" value="1"/>
</dbReference>
<proteinExistence type="predicted"/>
<dbReference type="InterPro" id="IPR022310">
    <property type="entry name" value="NAD/GMP_synthase"/>
</dbReference>
<dbReference type="Proteomes" id="UP001204151">
    <property type="component" value="Unassembled WGS sequence"/>
</dbReference>
<comment type="caution">
    <text evidence="3">The sequence shown here is derived from an EMBL/GenBank/DDBJ whole genome shotgun (WGS) entry which is preliminary data.</text>
</comment>
<dbReference type="InterPro" id="IPR020022">
    <property type="entry name" value="N-acetyl_sugar_amidoTrfase"/>
</dbReference>
<dbReference type="InterPro" id="IPR014729">
    <property type="entry name" value="Rossmann-like_a/b/a_fold"/>
</dbReference>
<reference evidence="3 4" key="1">
    <citation type="submission" date="2022-08" db="EMBL/GenBank/DDBJ databases">
        <title>Reclassification of Massilia species as members of the genera Telluria, Duganella, Pseudoduganella, Mokoshia gen. nov. and Zemynaea gen. nov. using orthogonal and non-orthogonal genome-based approaches.</title>
        <authorList>
            <person name="Bowman J.P."/>
        </authorList>
    </citation>
    <scope>NUCLEOTIDE SEQUENCE [LARGE SCALE GENOMIC DNA]</scope>
    <source>
        <strain evidence="3 4">JCM 31316</strain>
    </source>
</reference>
<organism evidence="3 4">
    <name type="scientific">Massilia pinisoli</name>
    <dbReference type="NCBI Taxonomy" id="1772194"/>
    <lineage>
        <taxon>Bacteria</taxon>
        <taxon>Pseudomonadati</taxon>
        <taxon>Pseudomonadota</taxon>
        <taxon>Betaproteobacteria</taxon>
        <taxon>Burkholderiales</taxon>
        <taxon>Oxalobacteraceae</taxon>
        <taxon>Telluria group</taxon>
        <taxon>Massilia</taxon>
    </lineage>
</organism>
<evidence type="ECO:0000313" key="3">
    <source>
        <dbReference type="EMBL" id="MCS0581294.1"/>
    </source>
</evidence>
<dbReference type="Pfam" id="PF02540">
    <property type="entry name" value="NAD_synthase"/>
    <property type="match status" value="1"/>
</dbReference>
<dbReference type="SUPFAM" id="SSF52402">
    <property type="entry name" value="Adenine nucleotide alpha hydrolases-like"/>
    <property type="match status" value="1"/>
</dbReference>
<sequence length="373" mass="43204">MTTQIQECKRCLIDANAADVVFDADGNCNYCTNMLAKLDAYQPASPEVLEAKLQKFIDTVKREGAGKQYDCIVGISGGADSAYALYLAKKNGLRPLAVHMDNGWNSELAVNNIENLVRKLGVDLYTHVVEWREYRALQQAFFDADVLDVELLYDNAMLAVNYGLARRYGIKYILSGSNTTTEGMRVPRNYNWNKYDRKNILAIARRNGTRVRSLPTIGVAGFVYHRLARGTQWVPFLDYIDYNKKSCIDLLVKELGYRPYPYKHYESIFTRFYQGYLLPQKFGIDKRRMHFSSLICSKQMTRKQASEWLQHSPYPDPDDLDADIDYFLKKMGWTQADLDDYLRRAPRPHDDYPSEAHWYAKLHSLQQRYMPGR</sequence>
<dbReference type="RefSeq" id="WP_258815905.1">
    <property type="nucleotide sequence ID" value="NZ_JANUGW010000004.1"/>
</dbReference>
<evidence type="ECO:0000256" key="1">
    <source>
        <dbReference type="ARBA" id="ARBA00022598"/>
    </source>
</evidence>
<gene>
    <name evidence="3" type="ORF">NX784_06795</name>
</gene>
<feature type="domain" description="NAD/GMP synthase" evidence="2">
    <location>
        <begin position="56"/>
        <end position="144"/>
    </location>
</feature>
<keyword evidence="1" id="KW-0436">Ligase</keyword>
<protein>
    <submittedName>
        <fullName evidence="3">N-acetyl sugar amidotransferase</fullName>
    </submittedName>
</protein>
<evidence type="ECO:0000259" key="2">
    <source>
        <dbReference type="Pfam" id="PF02540"/>
    </source>
</evidence>
<dbReference type="EMBL" id="JANUGW010000004">
    <property type="protein sequence ID" value="MCS0581294.1"/>
    <property type="molecule type" value="Genomic_DNA"/>
</dbReference>